<dbReference type="InterPro" id="IPR007110">
    <property type="entry name" value="Ig-like_dom"/>
</dbReference>
<evidence type="ECO:0000256" key="7">
    <source>
        <dbReference type="SAM" id="Phobius"/>
    </source>
</evidence>
<dbReference type="InterPro" id="IPR003599">
    <property type="entry name" value="Ig_sub"/>
</dbReference>
<dbReference type="CDD" id="cd00098">
    <property type="entry name" value="IgC1"/>
    <property type="match status" value="1"/>
</dbReference>
<comment type="caution">
    <text evidence="9">The sequence shown here is derived from an EMBL/GenBank/DDBJ whole genome shotgun (WGS) entry which is preliminary data.</text>
</comment>
<dbReference type="GO" id="GO:0007156">
    <property type="term" value="P:homophilic cell adhesion via plasma membrane adhesion molecules"/>
    <property type="evidence" value="ECO:0007669"/>
    <property type="project" value="TreeGrafter"/>
</dbReference>
<keyword evidence="2" id="KW-0732">Signal</keyword>
<protein>
    <recommendedName>
        <fullName evidence="8">Ig-like domain-containing protein</fullName>
    </recommendedName>
</protein>
<dbReference type="Pfam" id="PF07654">
    <property type="entry name" value="C1-set"/>
    <property type="match status" value="1"/>
</dbReference>
<dbReference type="EMBL" id="JAFDVH010000017">
    <property type="protein sequence ID" value="KAG7461585.1"/>
    <property type="molecule type" value="Genomic_DNA"/>
</dbReference>
<dbReference type="SUPFAM" id="SSF48726">
    <property type="entry name" value="Immunoglobulin"/>
    <property type="match status" value="2"/>
</dbReference>
<evidence type="ECO:0000256" key="2">
    <source>
        <dbReference type="ARBA" id="ARBA00022729"/>
    </source>
</evidence>
<dbReference type="InterPro" id="IPR051427">
    <property type="entry name" value="Nectin/Nectin-like"/>
</dbReference>
<accession>A0A9D3T5D4</accession>
<organism evidence="9 10">
    <name type="scientific">Megalops atlanticus</name>
    <name type="common">Tarpon</name>
    <name type="synonym">Clupea gigantea</name>
    <dbReference type="NCBI Taxonomy" id="7932"/>
    <lineage>
        <taxon>Eukaryota</taxon>
        <taxon>Metazoa</taxon>
        <taxon>Chordata</taxon>
        <taxon>Craniata</taxon>
        <taxon>Vertebrata</taxon>
        <taxon>Euteleostomi</taxon>
        <taxon>Actinopterygii</taxon>
        <taxon>Neopterygii</taxon>
        <taxon>Teleostei</taxon>
        <taxon>Elopiformes</taxon>
        <taxon>Megalopidae</taxon>
        <taxon>Megalops</taxon>
    </lineage>
</organism>
<keyword evidence="3" id="KW-0677">Repeat</keyword>
<dbReference type="GO" id="GO:0016020">
    <property type="term" value="C:membrane"/>
    <property type="evidence" value="ECO:0007669"/>
    <property type="project" value="UniProtKB-SubCell"/>
</dbReference>
<name>A0A9D3T5D4_MEGAT</name>
<keyword evidence="7" id="KW-1133">Transmembrane helix</keyword>
<dbReference type="InterPro" id="IPR003597">
    <property type="entry name" value="Ig_C1-set"/>
</dbReference>
<dbReference type="Pfam" id="PF13927">
    <property type="entry name" value="Ig_3"/>
    <property type="match status" value="1"/>
</dbReference>
<dbReference type="PANTHER" id="PTHR23277:SF108">
    <property type="entry name" value="FASCICLIN-3"/>
    <property type="match status" value="1"/>
</dbReference>
<dbReference type="Gene3D" id="2.60.40.10">
    <property type="entry name" value="Immunoglobulins"/>
    <property type="match status" value="2"/>
</dbReference>
<keyword evidence="10" id="KW-1185">Reference proteome</keyword>
<comment type="subcellular location">
    <subcellularLocation>
        <location evidence="1">Membrane</location>
    </subcellularLocation>
</comment>
<dbReference type="InterPro" id="IPR003598">
    <property type="entry name" value="Ig_sub2"/>
</dbReference>
<dbReference type="InterPro" id="IPR036179">
    <property type="entry name" value="Ig-like_dom_sf"/>
</dbReference>
<dbReference type="CDD" id="cd00096">
    <property type="entry name" value="Ig"/>
    <property type="match status" value="1"/>
</dbReference>
<keyword evidence="4 7" id="KW-0472">Membrane</keyword>
<evidence type="ECO:0000256" key="4">
    <source>
        <dbReference type="ARBA" id="ARBA00023136"/>
    </source>
</evidence>
<evidence type="ECO:0000259" key="8">
    <source>
        <dbReference type="PROSITE" id="PS50835"/>
    </source>
</evidence>
<evidence type="ECO:0000256" key="3">
    <source>
        <dbReference type="ARBA" id="ARBA00022737"/>
    </source>
</evidence>
<keyword evidence="7" id="KW-0812">Transmembrane</keyword>
<evidence type="ECO:0000313" key="9">
    <source>
        <dbReference type="EMBL" id="KAG7461585.1"/>
    </source>
</evidence>
<dbReference type="OrthoDB" id="8921285at2759"/>
<dbReference type="GO" id="GO:0007157">
    <property type="term" value="P:heterophilic cell-cell adhesion via plasma membrane cell adhesion molecules"/>
    <property type="evidence" value="ECO:0007669"/>
    <property type="project" value="TreeGrafter"/>
</dbReference>
<proteinExistence type="predicted"/>
<dbReference type="InterPro" id="IPR013783">
    <property type="entry name" value="Ig-like_fold"/>
</dbReference>
<evidence type="ECO:0000313" key="10">
    <source>
        <dbReference type="Proteomes" id="UP001046870"/>
    </source>
</evidence>
<feature type="domain" description="Ig-like" evidence="8">
    <location>
        <begin position="34"/>
        <end position="130"/>
    </location>
</feature>
<dbReference type="PANTHER" id="PTHR23277">
    <property type="entry name" value="NECTIN-RELATED"/>
    <property type="match status" value="1"/>
</dbReference>
<dbReference type="GO" id="GO:0005912">
    <property type="term" value="C:adherens junction"/>
    <property type="evidence" value="ECO:0007669"/>
    <property type="project" value="TreeGrafter"/>
</dbReference>
<dbReference type="AlphaFoldDB" id="A0A9D3T5D4"/>
<reference evidence="9" key="1">
    <citation type="submission" date="2021-01" db="EMBL/GenBank/DDBJ databases">
        <authorList>
            <person name="Zahm M."/>
            <person name="Roques C."/>
            <person name="Cabau C."/>
            <person name="Klopp C."/>
            <person name="Donnadieu C."/>
            <person name="Jouanno E."/>
            <person name="Lampietro C."/>
            <person name="Louis A."/>
            <person name="Herpin A."/>
            <person name="Echchiki A."/>
            <person name="Berthelot C."/>
            <person name="Parey E."/>
            <person name="Roest-Crollius H."/>
            <person name="Braasch I."/>
            <person name="Postlethwait J."/>
            <person name="Bobe J."/>
            <person name="Montfort J."/>
            <person name="Bouchez O."/>
            <person name="Begum T."/>
            <person name="Mejri S."/>
            <person name="Adams A."/>
            <person name="Chen W.-J."/>
            <person name="Guiguen Y."/>
        </authorList>
    </citation>
    <scope>NUCLEOTIDE SEQUENCE</scope>
    <source>
        <strain evidence="9">YG-15Mar2019-1</strain>
        <tissue evidence="9">Brain</tissue>
    </source>
</reference>
<keyword evidence="5" id="KW-1015">Disulfide bond</keyword>
<feature type="domain" description="Ig-like" evidence="8">
    <location>
        <begin position="137"/>
        <end position="225"/>
    </location>
</feature>
<evidence type="ECO:0000256" key="5">
    <source>
        <dbReference type="ARBA" id="ARBA00023157"/>
    </source>
</evidence>
<keyword evidence="6" id="KW-0325">Glycoprotein</keyword>
<evidence type="ECO:0000256" key="1">
    <source>
        <dbReference type="ARBA" id="ARBA00004370"/>
    </source>
</evidence>
<dbReference type="Proteomes" id="UP001046870">
    <property type="component" value="Chromosome 17"/>
</dbReference>
<dbReference type="PROSITE" id="PS50835">
    <property type="entry name" value="IG_LIKE"/>
    <property type="match status" value="2"/>
</dbReference>
<feature type="transmembrane region" description="Helical" evidence="7">
    <location>
        <begin position="234"/>
        <end position="257"/>
    </location>
</feature>
<sequence length="278" mass="30738">MKLVFLDASVPVQDVLQPAGFEGEIHRESIFHEPSDIEIRPLSPVVSGLKGGLLCLTSGFDPWNLSVFWFHKGFPVPPSNITSHIIRERDGTFSLRSLYRFIPTEADCTAECLCQVSNPAWQLPRNASITLIIHYGPRTVTVTSDSGAVINGPVHLNKGSPLNLSCASEGKPWPETQWLRGDITVQHSTETLHIPAVQKEHEGLYWCVARNQYGERNSSITLLVSDSGCEPTCLLVKLLCVGILVLVDTIIFIVFLIRKNKTADHEAIELSMSQTSPQ</sequence>
<evidence type="ECO:0000256" key="6">
    <source>
        <dbReference type="ARBA" id="ARBA00023180"/>
    </source>
</evidence>
<gene>
    <name evidence="9" type="ORF">MATL_G00192660</name>
</gene>
<dbReference type="SMART" id="SM00408">
    <property type="entry name" value="IGc2"/>
    <property type="match status" value="1"/>
</dbReference>
<dbReference type="SMART" id="SM00409">
    <property type="entry name" value="IG"/>
    <property type="match status" value="1"/>
</dbReference>